<evidence type="ECO:0008006" key="3">
    <source>
        <dbReference type="Google" id="ProtNLM"/>
    </source>
</evidence>
<reference evidence="1 2" key="1">
    <citation type="submission" date="2020-08" db="EMBL/GenBank/DDBJ databases">
        <title>A Genomic Blueprint of the Chicken Gut Microbiome.</title>
        <authorList>
            <person name="Gilroy R."/>
            <person name="Ravi A."/>
            <person name="Getino M."/>
            <person name="Pursley I."/>
            <person name="Horton D.L."/>
            <person name="Alikhan N.-F."/>
            <person name="Baker D."/>
            <person name="Gharbi K."/>
            <person name="Hall N."/>
            <person name="Watson M."/>
            <person name="Adriaenssens E.M."/>
            <person name="Foster-Nyarko E."/>
            <person name="Jarju S."/>
            <person name="Secka A."/>
            <person name="Antonio M."/>
            <person name="Oren A."/>
            <person name="Chaudhuri R."/>
            <person name="La Ragione R.M."/>
            <person name="Hildebrand F."/>
            <person name="Pallen M.J."/>
        </authorList>
    </citation>
    <scope>NUCLEOTIDE SEQUENCE [LARGE SCALE GENOMIC DNA]</scope>
    <source>
        <strain evidence="1 2">Sa2BUA2</strain>
    </source>
</reference>
<proteinExistence type="predicted"/>
<dbReference type="Proteomes" id="UP000652763">
    <property type="component" value="Unassembled WGS sequence"/>
</dbReference>
<evidence type="ECO:0000313" key="1">
    <source>
        <dbReference type="EMBL" id="MBD8042366.1"/>
    </source>
</evidence>
<comment type="caution">
    <text evidence="1">The sequence shown here is derived from an EMBL/GenBank/DDBJ whole genome shotgun (WGS) entry which is preliminary data.</text>
</comment>
<name>A0ABR8YDS1_9MICC</name>
<gene>
    <name evidence="1" type="ORF">H9638_00925</name>
</gene>
<accession>A0ABR8YDS1</accession>
<protein>
    <recommendedName>
        <fullName evidence="3">Lipoprotein</fullName>
    </recommendedName>
</protein>
<dbReference type="EMBL" id="JACSQC010000001">
    <property type="protein sequence ID" value="MBD8042366.1"/>
    <property type="molecule type" value="Genomic_DNA"/>
</dbReference>
<sequence length="157" mass="16201">MGTSQLLGAHKRRKRPAAAWTALAAAAGLLLGGCSAPPPPFAIFESEAGEQDTLPSWVRLEAGGDEVRYLASAGTARYYVSRSSTDHCLVTVFEDRDQSWSAGCSGGLASGLVVSSTAPGAGAALVVDGYAGRNDIAAEGWEQLHENLLVSRTGALP</sequence>
<organism evidence="1 2">
    <name type="scientific">Arthrobacter pullicola</name>
    <dbReference type="NCBI Taxonomy" id="2762224"/>
    <lineage>
        <taxon>Bacteria</taxon>
        <taxon>Bacillati</taxon>
        <taxon>Actinomycetota</taxon>
        <taxon>Actinomycetes</taxon>
        <taxon>Micrococcales</taxon>
        <taxon>Micrococcaceae</taxon>
        <taxon>Arthrobacter</taxon>
    </lineage>
</organism>
<evidence type="ECO:0000313" key="2">
    <source>
        <dbReference type="Proteomes" id="UP000652763"/>
    </source>
</evidence>
<dbReference type="RefSeq" id="WP_191745318.1">
    <property type="nucleotide sequence ID" value="NZ_JACSQC010000001.1"/>
</dbReference>
<keyword evidence="2" id="KW-1185">Reference proteome</keyword>